<dbReference type="Pfam" id="PF00069">
    <property type="entry name" value="Pkinase"/>
    <property type="match status" value="1"/>
</dbReference>
<dbReference type="EMBL" id="CAJPVJ010001033">
    <property type="protein sequence ID" value="CAG2163923.1"/>
    <property type="molecule type" value="Genomic_DNA"/>
</dbReference>
<dbReference type="GO" id="GO:0004674">
    <property type="term" value="F:protein serine/threonine kinase activity"/>
    <property type="evidence" value="ECO:0007669"/>
    <property type="project" value="UniProtKB-KW"/>
</dbReference>
<dbReference type="InterPro" id="IPR011009">
    <property type="entry name" value="Kinase-like_dom_sf"/>
</dbReference>
<evidence type="ECO:0000256" key="3">
    <source>
        <dbReference type="ARBA" id="ARBA00022741"/>
    </source>
</evidence>
<evidence type="ECO:0000313" key="9">
    <source>
        <dbReference type="Proteomes" id="UP000728032"/>
    </source>
</evidence>
<dbReference type="PROSITE" id="PS50853">
    <property type="entry name" value="FN3"/>
    <property type="match status" value="1"/>
</dbReference>
<gene>
    <name evidence="8" type="ORF">ONB1V03_LOCUS3484</name>
</gene>
<sequence length="382" mass="43702">MLSAKSPPDPPGQPSVALLARAQGLEISWSQCSYDGGSRVTGYTIETRIDGSDDWITITDDHICNSYTLKDITVNSIYSFRISATNGYGTSMWSQPSEPFHYKPHTNSDNNIEFAINYLESDRDIERRDVVVEKDVNFNEIYSLKEEVGRGRFGLCKRVIQLSNNKEKAAKIIRCLRPKDREQVYREIDIMNKLRHRHILQLDGAYDISGGELFERIVADDCLVLTEYECLLFMRQICEAVSYMHRKNIMHLDLKPENILCKTRTSYEIKIIDFGLARPYDSTETLKILFGTPEFVAPEIVNYEAVTPASDMWSVGVICYVLLSGLSPFMDETDAKTLCNVTQAEYDFEDEAFDTITDEAKRFISSLLVKKPEFVSFVKHYS</sequence>
<dbReference type="Gene3D" id="3.30.200.20">
    <property type="entry name" value="Phosphorylase Kinase, domain 1"/>
    <property type="match status" value="1"/>
</dbReference>
<reference evidence="8" key="1">
    <citation type="submission" date="2020-11" db="EMBL/GenBank/DDBJ databases">
        <authorList>
            <person name="Tran Van P."/>
        </authorList>
    </citation>
    <scope>NUCLEOTIDE SEQUENCE</scope>
</reference>
<dbReference type="InterPro" id="IPR036116">
    <property type="entry name" value="FN3_sf"/>
</dbReference>
<keyword evidence="3" id="KW-0547">Nucleotide-binding</keyword>
<name>A0A7R9QDW6_9ACAR</name>
<dbReference type="EMBL" id="OC915858">
    <property type="protein sequence ID" value="CAD7642238.1"/>
    <property type="molecule type" value="Genomic_DNA"/>
</dbReference>
<dbReference type="InterPro" id="IPR003961">
    <property type="entry name" value="FN3_dom"/>
</dbReference>
<dbReference type="SMART" id="SM00220">
    <property type="entry name" value="S_TKc"/>
    <property type="match status" value="1"/>
</dbReference>
<keyword evidence="5" id="KW-0067">ATP-binding</keyword>
<evidence type="ECO:0000256" key="4">
    <source>
        <dbReference type="ARBA" id="ARBA00022777"/>
    </source>
</evidence>
<feature type="domain" description="Protein kinase" evidence="6">
    <location>
        <begin position="142"/>
        <end position="382"/>
    </location>
</feature>
<dbReference type="GO" id="GO:0005524">
    <property type="term" value="F:ATP binding"/>
    <property type="evidence" value="ECO:0007669"/>
    <property type="project" value="UniProtKB-KW"/>
</dbReference>
<dbReference type="GO" id="GO:0035556">
    <property type="term" value="P:intracellular signal transduction"/>
    <property type="evidence" value="ECO:0007669"/>
    <property type="project" value="TreeGrafter"/>
</dbReference>
<proteinExistence type="predicted"/>
<dbReference type="InterPro" id="IPR008271">
    <property type="entry name" value="Ser/Thr_kinase_AS"/>
</dbReference>
<dbReference type="SMART" id="SM00060">
    <property type="entry name" value="FN3"/>
    <property type="match status" value="1"/>
</dbReference>
<evidence type="ECO:0000259" key="6">
    <source>
        <dbReference type="PROSITE" id="PS50011"/>
    </source>
</evidence>
<dbReference type="GO" id="GO:0005634">
    <property type="term" value="C:nucleus"/>
    <property type="evidence" value="ECO:0007669"/>
    <property type="project" value="TreeGrafter"/>
</dbReference>
<keyword evidence="4" id="KW-0418">Kinase</keyword>
<protein>
    <submittedName>
        <fullName evidence="8">Uncharacterized protein</fullName>
    </submittedName>
</protein>
<dbReference type="Proteomes" id="UP000728032">
    <property type="component" value="Unassembled WGS sequence"/>
</dbReference>
<dbReference type="PROSITE" id="PS50011">
    <property type="entry name" value="PROTEIN_KINASE_DOM"/>
    <property type="match status" value="1"/>
</dbReference>
<dbReference type="PANTHER" id="PTHR24342:SF20">
    <property type="entry name" value="MYOSIN LIGHT CHAIN KINASE, SMOOTH MUSCLE"/>
    <property type="match status" value="1"/>
</dbReference>
<dbReference type="PROSITE" id="PS00108">
    <property type="entry name" value="PROTEIN_KINASE_ST"/>
    <property type="match status" value="1"/>
</dbReference>
<dbReference type="SUPFAM" id="SSF56112">
    <property type="entry name" value="Protein kinase-like (PK-like)"/>
    <property type="match status" value="1"/>
</dbReference>
<dbReference type="SUPFAM" id="SSF49265">
    <property type="entry name" value="Fibronectin type III"/>
    <property type="match status" value="1"/>
</dbReference>
<keyword evidence="1" id="KW-0723">Serine/threonine-protein kinase</keyword>
<dbReference type="GO" id="GO:0043065">
    <property type="term" value="P:positive regulation of apoptotic process"/>
    <property type="evidence" value="ECO:0007669"/>
    <property type="project" value="TreeGrafter"/>
</dbReference>
<dbReference type="AlphaFoldDB" id="A0A7R9QDW6"/>
<dbReference type="CDD" id="cd00063">
    <property type="entry name" value="FN3"/>
    <property type="match status" value="1"/>
</dbReference>
<dbReference type="Gene3D" id="2.60.40.10">
    <property type="entry name" value="Immunoglobulins"/>
    <property type="match status" value="1"/>
</dbReference>
<evidence type="ECO:0000256" key="5">
    <source>
        <dbReference type="ARBA" id="ARBA00022840"/>
    </source>
</evidence>
<feature type="domain" description="Fibronectin type-III" evidence="7">
    <location>
        <begin position="10"/>
        <end position="105"/>
    </location>
</feature>
<evidence type="ECO:0000256" key="2">
    <source>
        <dbReference type="ARBA" id="ARBA00022679"/>
    </source>
</evidence>
<evidence type="ECO:0000259" key="7">
    <source>
        <dbReference type="PROSITE" id="PS50853"/>
    </source>
</evidence>
<keyword evidence="2" id="KW-0808">Transferase</keyword>
<dbReference type="Gene3D" id="1.10.510.10">
    <property type="entry name" value="Transferase(Phosphotransferase) domain 1"/>
    <property type="match status" value="1"/>
</dbReference>
<dbReference type="InterPro" id="IPR000719">
    <property type="entry name" value="Prot_kinase_dom"/>
</dbReference>
<dbReference type="Pfam" id="PF00041">
    <property type="entry name" value="fn3"/>
    <property type="match status" value="1"/>
</dbReference>
<keyword evidence="9" id="KW-1185">Reference proteome</keyword>
<dbReference type="InterPro" id="IPR013783">
    <property type="entry name" value="Ig-like_fold"/>
</dbReference>
<dbReference type="OrthoDB" id="6494658at2759"/>
<organism evidence="8">
    <name type="scientific">Oppiella nova</name>
    <dbReference type="NCBI Taxonomy" id="334625"/>
    <lineage>
        <taxon>Eukaryota</taxon>
        <taxon>Metazoa</taxon>
        <taxon>Ecdysozoa</taxon>
        <taxon>Arthropoda</taxon>
        <taxon>Chelicerata</taxon>
        <taxon>Arachnida</taxon>
        <taxon>Acari</taxon>
        <taxon>Acariformes</taxon>
        <taxon>Sarcoptiformes</taxon>
        <taxon>Oribatida</taxon>
        <taxon>Brachypylina</taxon>
        <taxon>Oppioidea</taxon>
        <taxon>Oppiidae</taxon>
        <taxon>Oppiella</taxon>
    </lineage>
</organism>
<evidence type="ECO:0000313" key="8">
    <source>
        <dbReference type="EMBL" id="CAD7642238.1"/>
    </source>
</evidence>
<accession>A0A7R9QDW6</accession>
<evidence type="ECO:0000256" key="1">
    <source>
        <dbReference type="ARBA" id="ARBA00022527"/>
    </source>
</evidence>
<dbReference type="PANTHER" id="PTHR24342">
    <property type="entry name" value="SERINE/THREONINE-PROTEIN KINASE 17"/>
    <property type="match status" value="1"/>
</dbReference>